<accession>A0ABM6RNC1</accession>
<evidence type="ECO:0000313" key="1">
    <source>
        <dbReference type="EMBL" id="AUW92861.1"/>
    </source>
</evidence>
<keyword evidence="2" id="KW-1185">Reference proteome</keyword>
<evidence type="ECO:0000313" key="2">
    <source>
        <dbReference type="Proteomes" id="UP000325292"/>
    </source>
</evidence>
<gene>
    <name evidence="1" type="ORF">BXT84_01915</name>
</gene>
<name>A0ABM6RNC1_9FIRM</name>
<dbReference type="Proteomes" id="UP000325292">
    <property type="component" value="Chromosome"/>
</dbReference>
<dbReference type="EMBL" id="CP019454">
    <property type="protein sequence ID" value="AUW92861.1"/>
    <property type="molecule type" value="Genomic_DNA"/>
</dbReference>
<organism evidence="1 2">
    <name type="scientific">Sulfobacillus thermotolerans</name>
    <dbReference type="NCBI Taxonomy" id="338644"/>
    <lineage>
        <taxon>Bacteria</taxon>
        <taxon>Bacillati</taxon>
        <taxon>Bacillota</taxon>
        <taxon>Clostridia</taxon>
        <taxon>Eubacteriales</taxon>
        <taxon>Clostridiales Family XVII. Incertae Sedis</taxon>
        <taxon>Sulfobacillus</taxon>
    </lineage>
</organism>
<proteinExistence type="predicted"/>
<protein>
    <submittedName>
        <fullName evidence="1">Uncharacterized protein</fullName>
    </submittedName>
</protein>
<reference evidence="1 2" key="1">
    <citation type="journal article" date="2019" name="Sci. Rep.">
        <title>Sulfobacillus thermotolerans: new insights into resistance and metabolic capacities of acidophilic chemolithotrophs.</title>
        <authorList>
            <person name="Panyushkina A.E."/>
            <person name="Babenko V.V."/>
            <person name="Nikitina A.S."/>
            <person name="Selezneva O.V."/>
            <person name="Tsaplina I.A."/>
            <person name="Letarova M.A."/>
            <person name="Kostryukova E.S."/>
            <person name="Letarov A.V."/>
        </authorList>
    </citation>
    <scope>NUCLEOTIDE SEQUENCE [LARGE SCALE GENOMIC DNA]</scope>
    <source>
        <strain evidence="1 2">Kr1</strain>
    </source>
</reference>
<sequence>MPTAGLKDRAVVREGFLRLVSSRNAVAGIWHGLLPLEQVAWPQWSREAFERERQEWLMLSESTVGHQDRDVHHWGRYARMAASRLQAGGWQSPQAPLRHARTQLLAVMLLDPKNQEGVLERTVKELASWLDRLPTERGVDPLERAQLVSQADALGMVVAKAVETCQDSQLTVSPIREAVGRYMDRVPIQDFGADPIPWRATAHVNTWKWHQRREQFVMPALAPIPKVSVDQWIRDLDSCCRGDGKEAPWHVERVAHLGTQSWVRLFPKPTVYGGAQSYGPLLLSRLLCWWADRASADPLTWLLSDPPALEAGLYGLAGIVGSDTTLPVVSLAAQHYRVLCDVLAVADAWLWLEGADPDQVATWLGQWFKPADAWRWALSLTSDVSRKVAAAELDEEHGGQVASSGWEWDGWDDGPIRWVAP</sequence>